<name>A0A5A5TIE5_9CHLR</name>
<evidence type="ECO:0000313" key="2">
    <source>
        <dbReference type="EMBL" id="GCF10886.1"/>
    </source>
</evidence>
<evidence type="ECO:0000256" key="1">
    <source>
        <dbReference type="SAM" id="MobiDB-lite"/>
    </source>
</evidence>
<dbReference type="EMBL" id="BIXY01000086">
    <property type="protein sequence ID" value="GCF10886.1"/>
    <property type="molecule type" value="Genomic_DNA"/>
</dbReference>
<feature type="compositionally biased region" description="Polar residues" evidence="1">
    <location>
        <begin position="435"/>
        <end position="446"/>
    </location>
</feature>
<gene>
    <name evidence="2" type="ORF">KDI_44500</name>
</gene>
<reference evidence="2 3" key="1">
    <citation type="submission" date="2019-01" db="EMBL/GenBank/DDBJ databases">
        <title>Draft genome sequence of Dictyobacter sp. Uno17.</title>
        <authorList>
            <person name="Wang C.M."/>
            <person name="Zheng Y."/>
            <person name="Sakai Y."/>
            <person name="Abe K."/>
            <person name="Yokota A."/>
            <person name="Yabe S."/>
        </authorList>
    </citation>
    <scope>NUCLEOTIDE SEQUENCE [LARGE SCALE GENOMIC DNA]</scope>
    <source>
        <strain evidence="2 3">Uno17</strain>
    </source>
</reference>
<protein>
    <submittedName>
        <fullName evidence="2">Uncharacterized protein</fullName>
    </submittedName>
</protein>
<sequence>MSDAIIFNYPYNLFLMERLEFVLITQDDLEAKIMRLVEYEMIKKKEKWQAEVTNAIEAKIAPSEEPKEYWCQLSHAQIIGKLYKFDAAKVGGKHPLSISKATIRKALNNIVEKGWLLTRTAPDDEFGAPQYTLNRQAIQTAMNELPKDPFSLFYLEKTPLKIFEGGGQNNSGAPSKILRGGGQNNSGAPLKIFEDLKDSNKDSLKDKDKESSSYAAPKKQTSEPPLSTTAAAAILTISQLKNLAPEELARLKAEIDTLMGVQQQEATDVESQPSPALKEMAAELQNGQEDQLEHNVDEEVEVEVEVVEEQPQKPERPGADAPRTAEMVVQLIEYLRGTPYAPRERMLELRKAALLLSQKDVPDVSLAAIEEAWLHGSDDYWRERHGGDDLHVHDLVNRDSKGILRLQAFLEHKRAQDRRQPVSLSSRRSQREVATPQSEPTPQATLSEEQAQAIVAQIAQDAAAHGYDLHGVAKQEGAGWKVQGKWRSVAWKDEMDLEIYSERQWMREFKEWQEVIEIGTARRQRQ</sequence>
<accession>A0A5A5TIE5</accession>
<dbReference type="AlphaFoldDB" id="A0A5A5TIE5"/>
<evidence type="ECO:0000313" key="3">
    <source>
        <dbReference type="Proteomes" id="UP000322530"/>
    </source>
</evidence>
<comment type="caution">
    <text evidence="2">The sequence shown here is derived from an EMBL/GenBank/DDBJ whole genome shotgun (WGS) entry which is preliminary data.</text>
</comment>
<dbReference type="Proteomes" id="UP000322530">
    <property type="component" value="Unassembled WGS sequence"/>
</dbReference>
<dbReference type="OrthoDB" id="173073at2"/>
<proteinExistence type="predicted"/>
<keyword evidence="3" id="KW-1185">Reference proteome</keyword>
<feature type="region of interest" description="Disordered" evidence="1">
    <location>
        <begin position="417"/>
        <end position="446"/>
    </location>
</feature>
<organism evidence="2 3">
    <name type="scientific">Dictyobacter arantiisoli</name>
    <dbReference type="NCBI Taxonomy" id="2014874"/>
    <lineage>
        <taxon>Bacteria</taxon>
        <taxon>Bacillati</taxon>
        <taxon>Chloroflexota</taxon>
        <taxon>Ktedonobacteria</taxon>
        <taxon>Ktedonobacterales</taxon>
        <taxon>Dictyobacteraceae</taxon>
        <taxon>Dictyobacter</taxon>
    </lineage>
</organism>
<dbReference type="RefSeq" id="WP_149403747.1">
    <property type="nucleotide sequence ID" value="NZ_BIXY01000086.1"/>
</dbReference>
<feature type="compositionally biased region" description="Basic and acidic residues" evidence="1">
    <location>
        <begin position="192"/>
        <end position="211"/>
    </location>
</feature>
<feature type="region of interest" description="Disordered" evidence="1">
    <location>
        <begin position="164"/>
        <end position="227"/>
    </location>
</feature>